<dbReference type="Gene3D" id="3.75.10.10">
    <property type="entry name" value="L-arginine/glycine Amidinotransferase, Chain A"/>
    <property type="match status" value="1"/>
</dbReference>
<protein>
    <submittedName>
        <fullName evidence="3">Amidinotransferase</fullName>
    </submittedName>
</protein>
<sequence length="389" mass="44627">MITDLPSRTDPSTISDRKLCVVNSYNEWDTLQEVIVGRVEGAAVPQFEANVKVDAPPRYWSFFQQYGGQPFSEDLVEAASKELNEFCKILEAEGVTVRRPDRIDFSQLYKTPDFEASGLYAAMPRDVLIVIGNEIIEAPMAWRSRFFEYRAYRSLMKEYLLGGAKWTAVPKPLMSDELYDFEFAAKSPEEQEALVEIGRYVTTEFEPCFDAADIIRCGRDLFVQRTHVTNEIGITWLKQHLGDQFRVHILKFKDFNPMHIDASLMPLKPGLALVNPERPCYQSEIFKKAGWDLVEATQPTTPDSWKLPIASKWISMNLLCLDTKRVVVEKQEEPTQKLLKDLGFEVIPVDFRHVYTFGGSFHCVTCDVRRDSQLEEYGFSEPCDNLVKT</sequence>
<evidence type="ECO:0000313" key="3">
    <source>
        <dbReference type="EMBL" id="MBD2608127.1"/>
    </source>
</evidence>
<dbReference type="PANTHER" id="PTHR10488">
    <property type="entry name" value="GLYCINE AMIDINOTRANSFERASE, MITOCHONDRIAL"/>
    <property type="match status" value="1"/>
</dbReference>
<organism evidence="3 4">
    <name type="scientific">Scytonema hofmannii FACHB-248</name>
    <dbReference type="NCBI Taxonomy" id="1842502"/>
    <lineage>
        <taxon>Bacteria</taxon>
        <taxon>Bacillati</taxon>
        <taxon>Cyanobacteriota</taxon>
        <taxon>Cyanophyceae</taxon>
        <taxon>Nostocales</taxon>
        <taxon>Scytonemataceae</taxon>
        <taxon>Scytonema</taxon>
    </lineage>
</organism>
<accession>A0ABR8GY88</accession>
<dbReference type="SUPFAM" id="SSF55909">
    <property type="entry name" value="Pentein"/>
    <property type="match status" value="1"/>
</dbReference>
<keyword evidence="2" id="KW-0808">Transferase</keyword>
<dbReference type="CDD" id="cd21136">
    <property type="entry name" value="amidinotransferase_AGAT-like"/>
    <property type="match status" value="1"/>
</dbReference>
<dbReference type="InterPro" id="IPR033195">
    <property type="entry name" value="AmidinoTrfase"/>
</dbReference>
<comment type="caution">
    <text evidence="3">The sequence shown here is derived from an EMBL/GenBank/DDBJ whole genome shotgun (WGS) entry which is preliminary data.</text>
</comment>
<comment type="similarity">
    <text evidence="1">Belongs to the amidinotransferase family.</text>
</comment>
<dbReference type="EMBL" id="JACJTA010000084">
    <property type="protein sequence ID" value="MBD2608127.1"/>
    <property type="molecule type" value="Genomic_DNA"/>
</dbReference>
<evidence type="ECO:0000256" key="1">
    <source>
        <dbReference type="ARBA" id="ARBA00006943"/>
    </source>
</evidence>
<dbReference type="PANTHER" id="PTHR10488:SF1">
    <property type="entry name" value="GLYCINE AMIDINOTRANSFERASE, MITOCHONDRIAL"/>
    <property type="match status" value="1"/>
</dbReference>
<name>A0ABR8GY88_9CYAN</name>
<proteinExistence type="inferred from homology"/>
<evidence type="ECO:0000256" key="2">
    <source>
        <dbReference type="ARBA" id="ARBA00022679"/>
    </source>
</evidence>
<gene>
    <name evidence="3" type="ORF">H6G81_27335</name>
</gene>
<dbReference type="Proteomes" id="UP000660380">
    <property type="component" value="Unassembled WGS sequence"/>
</dbReference>
<keyword evidence="4" id="KW-1185">Reference proteome</keyword>
<evidence type="ECO:0000313" key="4">
    <source>
        <dbReference type="Proteomes" id="UP000660380"/>
    </source>
</evidence>
<dbReference type="RefSeq" id="WP_084763449.1">
    <property type="nucleotide sequence ID" value="NZ_JACJTA010000084.1"/>
</dbReference>
<reference evidence="3 4" key="1">
    <citation type="journal article" date="2020" name="ISME J.">
        <title>Comparative genomics reveals insights into cyanobacterial evolution and habitat adaptation.</title>
        <authorList>
            <person name="Chen M.Y."/>
            <person name="Teng W.K."/>
            <person name="Zhao L."/>
            <person name="Hu C.X."/>
            <person name="Zhou Y.K."/>
            <person name="Han B.P."/>
            <person name="Song L.R."/>
            <person name="Shu W.S."/>
        </authorList>
    </citation>
    <scope>NUCLEOTIDE SEQUENCE [LARGE SCALE GENOMIC DNA]</scope>
    <source>
        <strain evidence="3 4">FACHB-248</strain>
    </source>
</reference>